<dbReference type="PROSITE" id="PS00409">
    <property type="entry name" value="PROKAR_NTER_METHYL"/>
    <property type="match status" value="1"/>
</dbReference>
<dbReference type="Proteomes" id="UP000241514">
    <property type="component" value="Unassembled WGS sequence"/>
</dbReference>
<sequence length="235" mass="26703">MGRQRRTSLSTMGGFTLIETLISLVLISLVMLSAALAYDYFTQNWQRNQGKFSEIRDDFRTWQLVHRVTQAVYPKVVLSDDDAPGFYFLGREDGFTGVASLSVQDPATSAVFRIFREPNDENGFRLVYEEAPLGEQALERASQTLPFNFRRVLLENASSIEFRYQGWADLTTRSLAISAEGFEDTVATPQWYTDYDGMQRTLHPLAIEINAAGVVWYITLPDSAVQELARYTRDV</sequence>
<dbReference type="AlphaFoldDB" id="A0A2T4D621"/>
<evidence type="ECO:0000313" key="2">
    <source>
        <dbReference type="Proteomes" id="UP000241514"/>
    </source>
</evidence>
<gene>
    <name evidence="1" type="ORF">C9928_04100</name>
</gene>
<organism evidence="1 2">
    <name type="scientific">Pseudidiomarina aestuarii</name>
    <dbReference type="NCBI Taxonomy" id="624146"/>
    <lineage>
        <taxon>Bacteria</taxon>
        <taxon>Pseudomonadati</taxon>
        <taxon>Pseudomonadota</taxon>
        <taxon>Gammaproteobacteria</taxon>
        <taxon>Alteromonadales</taxon>
        <taxon>Idiomarinaceae</taxon>
        <taxon>Pseudidiomarina</taxon>
    </lineage>
</organism>
<dbReference type="Pfam" id="PF07963">
    <property type="entry name" value="N_methyl"/>
    <property type="match status" value="1"/>
</dbReference>
<name>A0A2T4D621_9GAMM</name>
<dbReference type="EMBL" id="PYVG01000017">
    <property type="protein sequence ID" value="PTB89263.1"/>
    <property type="molecule type" value="Genomic_DNA"/>
</dbReference>
<dbReference type="InterPro" id="IPR012902">
    <property type="entry name" value="N_methyl_site"/>
</dbReference>
<protein>
    <submittedName>
        <fullName evidence="1">Uncharacterized protein</fullName>
    </submittedName>
</protein>
<dbReference type="NCBIfam" id="TIGR02532">
    <property type="entry name" value="IV_pilin_GFxxxE"/>
    <property type="match status" value="1"/>
</dbReference>
<accession>A0A2T4D621</accession>
<reference evidence="1 2" key="1">
    <citation type="submission" date="2018-03" db="EMBL/GenBank/DDBJ databases">
        <title>Cross-interface Injection: A General Nanoliter Liquid Handling Method Applied to Single Cells Genome Amplification Automated Nanoliter Liquid Handling Applied to Single Cell Multiple Displacement Amplification.</title>
        <authorList>
            <person name="Yun J."/>
            <person name="Xu P."/>
            <person name="Xu J."/>
            <person name="Dai X."/>
            <person name="Wang Y."/>
            <person name="Zheng X."/>
            <person name="Cao C."/>
            <person name="Yi Q."/>
            <person name="Zhu Y."/>
            <person name="Wang L."/>
            <person name="Dong Z."/>
            <person name="Huang Y."/>
            <person name="Huang L."/>
            <person name="Du W."/>
        </authorList>
    </citation>
    <scope>NUCLEOTIDE SEQUENCE [LARGE SCALE GENOMIC DNA]</scope>
    <source>
        <strain evidence="1 2">A9-4</strain>
    </source>
</reference>
<comment type="caution">
    <text evidence="1">The sequence shown here is derived from an EMBL/GenBank/DDBJ whole genome shotgun (WGS) entry which is preliminary data.</text>
</comment>
<proteinExistence type="predicted"/>
<evidence type="ECO:0000313" key="1">
    <source>
        <dbReference type="EMBL" id="PTB89263.1"/>
    </source>
</evidence>